<protein>
    <submittedName>
        <fullName evidence="2">PemK-like protein</fullName>
    </submittedName>
</protein>
<dbReference type="InterPro" id="IPR003477">
    <property type="entry name" value="PemK-like"/>
</dbReference>
<reference evidence="2" key="1">
    <citation type="journal article" date="2021" name="Proc. Natl. Acad. Sci. U.S.A.">
        <title>A Catalog of Tens of Thousands of Viruses from Human Metagenomes Reveals Hidden Associations with Chronic Diseases.</title>
        <authorList>
            <person name="Tisza M.J."/>
            <person name="Buck C.B."/>
        </authorList>
    </citation>
    <scope>NUCLEOTIDE SEQUENCE</scope>
    <source>
        <strain evidence="2">CtgXL3</strain>
    </source>
</reference>
<dbReference type="EMBL" id="BK015712">
    <property type="protein sequence ID" value="DAE21417.1"/>
    <property type="molecule type" value="Genomic_DNA"/>
</dbReference>
<dbReference type="Gene3D" id="1.20.5.170">
    <property type="match status" value="1"/>
</dbReference>
<proteinExistence type="predicted"/>
<dbReference type="Gene3D" id="2.30.30.110">
    <property type="match status" value="1"/>
</dbReference>
<dbReference type="GO" id="GO:0016075">
    <property type="term" value="P:rRNA catabolic process"/>
    <property type="evidence" value="ECO:0007669"/>
    <property type="project" value="TreeGrafter"/>
</dbReference>
<evidence type="ECO:0000313" key="2">
    <source>
        <dbReference type="EMBL" id="DAE21417.1"/>
    </source>
</evidence>
<feature type="coiled-coil region" evidence="1">
    <location>
        <begin position="145"/>
        <end position="193"/>
    </location>
</feature>
<organism evidence="2">
    <name type="scientific">Myoviridae sp. ctgXL3</name>
    <dbReference type="NCBI Taxonomy" id="2826681"/>
    <lineage>
        <taxon>Viruses</taxon>
        <taxon>Duplodnaviria</taxon>
        <taxon>Heunggongvirae</taxon>
        <taxon>Uroviricota</taxon>
        <taxon>Caudoviricetes</taxon>
    </lineage>
</organism>
<dbReference type="Pfam" id="PF02452">
    <property type="entry name" value="PemK_toxin"/>
    <property type="match status" value="1"/>
</dbReference>
<sequence>MAVIRTSTGEKPKRGELYYVYPQMAWDNDDSEKGTSRTDVKSGRPAIIIGNDAGNGASDMCVIAWLTRQDKAPLPEHVTVPSGPAKESTMLLEHPITVSQSRLGEKISTCSTPLMKKVDSALLVSIGICDTLQDAEYLLKCRAMVYDLQAQVDTYKHELEQKDAEIKALNDKLESHDTNIRDLSNRLECAESRTPINPSDLKLELVLNERDYLRDLVKLSMTGGII</sequence>
<dbReference type="GO" id="GO:0003677">
    <property type="term" value="F:DNA binding"/>
    <property type="evidence" value="ECO:0007669"/>
    <property type="project" value="InterPro"/>
</dbReference>
<keyword evidence="1" id="KW-0175">Coiled coil</keyword>
<name>A0A8S5QRG6_9CAUD</name>
<dbReference type="GO" id="GO:0004521">
    <property type="term" value="F:RNA endonuclease activity"/>
    <property type="evidence" value="ECO:0007669"/>
    <property type="project" value="TreeGrafter"/>
</dbReference>
<dbReference type="SUPFAM" id="SSF50118">
    <property type="entry name" value="Cell growth inhibitor/plasmid maintenance toxic component"/>
    <property type="match status" value="1"/>
</dbReference>
<dbReference type="InterPro" id="IPR011067">
    <property type="entry name" value="Plasmid_toxin/cell-grow_inhib"/>
</dbReference>
<dbReference type="GO" id="GO:0006402">
    <property type="term" value="P:mRNA catabolic process"/>
    <property type="evidence" value="ECO:0007669"/>
    <property type="project" value="TreeGrafter"/>
</dbReference>
<dbReference type="PANTHER" id="PTHR33988:SF2">
    <property type="entry name" value="ENDORIBONUCLEASE MAZF"/>
    <property type="match status" value="1"/>
</dbReference>
<dbReference type="PANTHER" id="PTHR33988">
    <property type="entry name" value="ENDORIBONUCLEASE MAZF-RELATED"/>
    <property type="match status" value="1"/>
</dbReference>
<evidence type="ECO:0000256" key="1">
    <source>
        <dbReference type="SAM" id="Coils"/>
    </source>
</evidence>
<accession>A0A8S5QRG6</accession>